<organism evidence="1 2">
    <name type="scientific">Sphagnum jensenii</name>
    <dbReference type="NCBI Taxonomy" id="128206"/>
    <lineage>
        <taxon>Eukaryota</taxon>
        <taxon>Viridiplantae</taxon>
        <taxon>Streptophyta</taxon>
        <taxon>Embryophyta</taxon>
        <taxon>Bryophyta</taxon>
        <taxon>Sphagnophytina</taxon>
        <taxon>Sphagnopsida</taxon>
        <taxon>Sphagnales</taxon>
        <taxon>Sphagnaceae</taxon>
        <taxon>Sphagnum</taxon>
    </lineage>
</organism>
<name>A0ABP0VFY0_9BRYO</name>
<evidence type="ECO:0000313" key="1">
    <source>
        <dbReference type="EMBL" id="CAK9253344.1"/>
    </source>
</evidence>
<comment type="caution">
    <text evidence="1">The sequence shown here is derived from an EMBL/GenBank/DDBJ whole genome shotgun (WGS) entry which is preliminary data.</text>
</comment>
<reference evidence="1" key="1">
    <citation type="submission" date="2024-02" db="EMBL/GenBank/DDBJ databases">
        <authorList>
            <consortium name="ELIXIR-Norway"/>
            <consortium name="Elixir Norway"/>
        </authorList>
    </citation>
    <scope>NUCLEOTIDE SEQUENCE</scope>
</reference>
<dbReference type="EMBL" id="CAXAQS010000823">
    <property type="protein sequence ID" value="CAK9253344.1"/>
    <property type="molecule type" value="Genomic_DNA"/>
</dbReference>
<dbReference type="Proteomes" id="UP001497444">
    <property type="component" value="Unassembled WGS sequence"/>
</dbReference>
<accession>A0ABP0VFY0</accession>
<protein>
    <submittedName>
        <fullName evidence="1">Uncharacterized protein</fullName>
    </submittedName>
</protein>
<gene>
    <name evidence="1" type="ORF">CSSPJE1EN1_LOCUS28722</name>
</gene>
<proteinExistence type="predicted"/>
<dbReference type="InterPro" id="IPR032063">
    <property type="entry name" value="MavL-like"/>
</dbReference>
<evidence type="ECO:0000313" key="2">
    <source>
        <dbReference type="Proteomes" id="UP001497444"/>
    </source>
</evidence>
<sequence length="111" mass="12454">MSAPHFYQRLLVKRPVVFMTGADHYMLANGISGYGGFDQLTEDEDDLLALPHLLSYEEMQISALASVAVPTYFVSSSSKPLCMRTWIQLLLVAQISMRTTLSLSYPYIPSF</sequence>
<dbReference type="Pfam" id="PF16062">
    <property type="entry name" value="MavL-like"/>
    <property type="match status" value="1"/>
</dbReference>
<keyword evidence="2" id="KW-1185">Reference proteome</keyword>